<protein>
    <submittedName>
        <fullName evidence="1">WD40 repeat-like protein</fullName>
    </submittedName>
</protein>
<organism evidence="1 2">
    <name type="scientific">Pluteus cervinus</name>
    <dbReference type="NCBI Taxonomy" id="181527"/>
    <lineage>
        <taxon>Eukaryota</taxon>
        <taxon>Fungi</taxon>
        <taxon>Dikarya</taxon>
        <taxon>Basidiomycota</taxon>
        <taxon>Agaricomycotina</taxon>
        <taxon>Agaricomycetes</taxon>
        <taxon>Agaricomycetidae</taxon>
        <taxon>Agaricales</taxon>
        <taxon>Pluteineae</taxon>
        <taxon>Pluteaceae</taxon>
        <taxon>Pluteus</taxon>
    </lineage>
</organism>
<evidence type="ECO:0000313" key="1">
    <source>
        <dbReference type="EMBL" id="TFK76861.1"/>
    </source>
</evidence>
<dbReference type="Proteomes" id="UP000308600">
    <property type="component" value="Unassembled WGS sequence"/>
</dbReference>
<accession>A0ACD3BGT3</accession>
<sequence>MADNPAIPLSVHRCRFVDYAPSAITALAFSPLPLPSVRHTKRAQSAQKSRVIGTLAVGHANGDIDICEWSGQSGVTQSPQAWVPRKTLSGPYPSKVDSIAFAIRHPHLIDSDDVPATSDLRLFSSGGGSELLEWDIERGTLLQTINSQGGTIWCMAVNPSSSLLALGCEDGTIRFLSLESDTLLHQRKSDRVKCRMLSIAWGPPRLKQPNQTTQNESDTSDDDEDEWSDTWLVTGGSDSSLRKWDVASGRVVDRMGTEKIKGERTLVWTVGVLGNDTIVSGDSLGIVKFWDARTCTQLQSFQSHGADVLCMAVGPDGKSVYTAGVDQRITQFVLVKTQSSGSTASTKWVQASSRRMHSHDIRALALWPPYLTLPPKHQRTFPIDVAPILASGGLDMHVVLTPAALSSSTVVKVQNPLATSTEATFEESYHRKLPFTTRPGCTAPVQISRAAGLISCLRESSVTVWRIKKTHSQEEPDSLTDVQEDEFGEEWEKVLEMDLKTHTNLIASTISDDGRWLVVSDFYETKLFALTTQEDGQITVQRIRDLTSVLHPHISSTIPSTGGSAFRFTPDSSKLVMATTTSSSILIIDLTSDNHTPKVLRKFTHHRSVKTGIRDRVVIGRRSTDGDDDVEMGDAASTPVPESEGDNDSEDIVPVVVDILRLAISPDGQWLATSDNLGRTHIYNLDSVQHHGTLPSFPQPAQALAFDPSHPGLLAMAFPDNTLHFYDVEKRQSPAWTRDLCSNLPKRLTHAHDTILGISFDPALSQPPSPTNQSYVLLWGSTWICKLSLTELTGNNSKKKRRRESTKEHRHFGYGDQTVDFKMITQYRPILAMEFVGARELAIVERPLIDVLATLPPAYFKHKYGAS</sequence>
<evidence type="ECO:0000313" key="2">
    <source>
        <dbReference type="Proteomes" id="UP000308600"/>
    </source>
</evidence>
<reference evidence="1 2" key="1">
    <citation type="journal article" date="2019" name="Nat. Ecol. Evol.">
        <title>Megaphylogeny resolves global patterns of mushroom evolution.</title>
        <authorList>
            <person name="Varga T."/>
            <person name="Krizsan K."/>
            <person name="Foldi C."/>
            <person name="Dima B."/>
            <person name="Sanchez-Garcia M."/>
            <person name="Sanchez-Ramirez S."/>
            <person name="Szollosi G.J."/>
            <person name="Szarkandi J.G."/>
            <person name="Papp V."/>
            <person name="Albert L."/>
            <person name="Andreopoulos W."/>
            <person name="Angelini C."/>
            <person name="Antonin V."/>
            <person name="Barry K.W."/>
            <person name="Bougher N.L."/>
            <person name="Buchanan P."/>
            <person name="Buyck B."/>
            <person name="Bense V."/>
            <person name="Catcheside P."/>
            <person name="Chovatia M."/>
            <person name="Cooper J."/>
            <person name="Damon W."/>
            <person name="Desjardin D."/>
            <person name="Finy P."/>
            <person name="Geml J."/>
            <person name="Haridas S."/>
            <person name="Hughes K."/>
            <person name="Justo A."/>
            <person name="Karasinski D."/>
            <person name="Kautmanova I."/>
            <person name="Kiss B."/>
            <person name="Kocsube S."/>
            <person name="Kotiranta H."/>
            <person name="LaButti K.M."/>
            <person name="Lechner B.E."/>
            <person name="Liimatainen K."/>
            <person name="Lipzen A."/>
            <person name="Lukacs Z."/>
            <person name="Mihaltcheva S."/>
            <person name="Morgado L.N."/>
            <person name="Niskanen T."/>
            <person name="Noordeloos M.E."/>
            <person name="Ohm R.A."/>
            <person name="Ortiz-Santana B."/>
            <person name="Ovrebo C."/>
            <person name="Racz N."/>
            <person name="Riley R."/>
            <person name="Savchenko A."/>
            <person name="Shiryaev A."/>
            <person name="Soop K."/>
            <person name="Spirin V."/>
            <person name="Szebenyi C."/>
            <person name="Tomsovsky M."/>
            <person name="Tulloss R.E."/>
            <person name="Uehling J."/>
            <person name="Grigoriev I.V."/>
            <person name="Vagvolgyi C."/>
            <person name="Papp T."/>
            <person name="Martin F.M."/>
            <person name="Miettinen O."/>
            <person name="Hibbett D.S."/>
            <person name="Nagy L.G."/>
        </authorList>
    </citation>
    <scope>NUCLEOTIDE SEQUENCE [LARGE SCALE GENOMIC DNA]</scope>
    <source>
        <strain evidence="1 2">NL-1719</strain>
    </source>
</reference>
<proteinExistence type="predicted"/>
<gene>
    <name evidence="1" type="ORF">BDN72DRAFT_830031</name>
</gene>
<keyword evidence="2" id="KW-1185">Reference proteome</keyword>
<name>A0ACD3BGT3_9AGAR</name>
<dbReference type="EMBL" id="ML208259">
    <property type="protein sequence ID" value="TFK76861.1"/>
    <property type="molecule type" value="Genomic_DNA"/>
</dbReference>